<dbReference type="Proteomes" id="UP000790377">
    <property type="component" value="Unassembled WGS sequence"/>
</dbReference>
<evidence type="ECO:0000313" key="1">
    <source>
        <dbReference type="EMBL" id="KAH7904049.1"/>
    </source>
</evidence>
<evidence type="ECO:0000313" key="2">
    <source>
        <dbReference type="Proteomes" id="UP000790377"/>
    </source>
</evidence>
<accession>A0ACB7ZT60</accession>
<comment type="caution">
    <text evidence="1">The sequence shown here is derived from an EMBL/GenBank/DDBJ whole genome shotgun (WGS) entry which is preliminary data.</text>
</comment>
<protein>
    <submittedName>
        <fullName evidence="1">Uncharacterized protein</fullName>
    </submittedName>
</protein>
<sequence>MRRYIIPCGYCPEKIDLVPFVCKEGSKHDGQYCVHCFKEHPNHDGKAFWQFWPLGTAPPGYPMVIPSYGTEAVTSMQSPRDDLTICAVPACSKPTPSKENGPRCRRRMCKSHCIKDGGCETAPKHQLQFASQRYKRIHDRIPDAIPDLDPSMCVEPQIPAPDNEDERFALDLALATAQSLKEVSPSTDTIVYTSGSSSAGCLMSTSASSSSVRLEHMPASTPVVTGSSTSLAPSAASPSLFTRPLSSVGEAKGKKKATPRITTQMSPAWQGIYMSGQAQQSDKLQKENTRIAAELASRRKLDLLFWDKDDEAPEIMALQASVEADSDIPNWPSFALTDNSALLPSLGEDICAIQWFDLDQHLWKAITKLSHKFDIKNARRPLLRRKGVTRCLDLDNLAQRFEGPAMGPHLFHNMKAERASVKDSKAILKKTPSSVIDLTKPSLKRRRVDDSSDSEDRTPPRKRGCIVTEDGTRYFRPSYDDIHVRNAISAGLPITWPLPWSDLSRTPANPRAIPLPASLQDWPKYSSLSGHKSNPAPSSPSSPSSPSESSTPSLPSSRWGSVLQSIPSTSSTVASSFPSSSSLPTWSPIMPAIVTNKKWPNGYYAVDVQQGLTALKSEELKSLPVHQRFEHIFDVPYNKSNLRDARKRWKTASASFRDKLIKAGRTPAGLWDVLREAIKLKVPTHKDSTTTDSNNDDDNDDDDDGTVDIDLTGS</sequence>
<organism evidence="1 2">
    <name type="scientific">Hygrophoropsis aurantiaca</name>
    <dbReference type="NCBI Taxonomy" id="72124"/>
    <lineage>
        <taxon>Eukaryota</taxon>
        <taxon>Fungi</taxon>
        <taxon>Dikarya</taxon>
        <taxon>Basidiomycota</taxon>
        <taxon>Agaricomycotina</taxon>
        <taxon>Agaricomycetes</taxon>
        <taxon>Agaricomycetidae</taxon>
        <taxon>Boletales</taxon>
        <taxon>Coniophorineae</taxon>
        <taxon>Hygrophoropsidaceae</taxon>
        <taxon>Hygrophoropsis</taxon>
    </lineage>
</organism>
<dbReference type="EMBL" id="MU268631">
    <property type="protein sequence ID" value="KAH7904049.1"/>
    <property type="molecule type" value="Genomic_DNA"/>
</dbReference>
<gene>
    <name evidence="1" type="ORF">BJ138DRAFT_1167205</name>
</gene>
<keyword evidence="2" id="KW-1185">Reference proteome</keyword>
<name>A0ACB7ZT60_9AGAM</name>
<proteinExistence type="predicted"/>
<reference evidence="1" key="1">
    <citation type="journal article" date="2021" name="New Phytol.">
        <title>Evolutionary innovations through gain and loss of genes in the ectomycorrhizal Boletales.</title>
        <authorList>
            <person name="Wu G."/>
            <person name="Miyauchi S."/>
            <person name="Morin E."/>
            <person name="Kuo A."/>
            <person name="Drula E."/>
            <person name="Varga T."/>
            <person name="Kohler A."/>
            <person name="Feng B."/>
            <person name="Cao Y."/>
            <person name="Lipzen A."/>
            <person name="Daum C."/>
            <person name="Hundley H."/>
            <person name="Pangilinan J."/>
            <person name="Johnson J."/>
            <person name="Barry K."/>
            <person name="LaButti K."/>
            <person name="Ng V."/>
            <person name="Ahrendt S."/>
            <person name="Min B."/>
            <person name="Choi I.G."/>
            <person name="Park H."/>
            <person name="Plett J.M."/>
            <person name="Magnuson J."/>
            <person name="Spatafora J.W."/>
            <person name="Nagy L.G."/>
            <person name="Henrissat B."/>
            <person name="Grigoriev I.V."/>
            <person name="Yang Z.L."/>
            <person name="Xu J."/>
            <person name="Martin F.M."/>
        </authorList>
    </citation>
    <scope>NUCLEOTIDE SEQUENCE</scope>
    <source>
        <strain evidence="1">ATCC 28755</strain>
    </source>
</reference>